<gene>
    <name evidence="3" type="ORF">NESM_000685200</name>
</gene>
<protein>
    <recommendedName>
        <fullName evidence="5">Dual specificity protein phosphatase 12</fullName>
    </recommendedName>
</protein>
<reference evidence="3 4" key="1">
    <citation type="journal article" date="2021" name="MBio">
        <title>A New Model Trypanosomatid, Novymonas esmeraldas: Genomic Perception of Its 'Candidatus Pandoraea novymonadis' Endosymbiont.</title>
        <authorList>
            <person name="Zakharova A."/>
            <person name="Saura A."/>
            <person name="Butenko A."/>
            <person name="Podesvova L."/>
            <person name="Warmusova S."/>
            <person name="Kostygov A.Y."/>
            <person name="Nenarokova A."/>
            <person name="Lukes J."/>
            <person name="Opperdoes F.R."/>
            <person name="Yurchenko V."/>
        </authorList>
    </citation>
    <scope>NUCLEOTIDE SEQUENCE [LARGE SCALE GENOMIC DNA]</scope>
    <source>
        <strain evidence="3 4">E262AT.01</strain>
    </source>
</reference>
<proteinExistence type="inferred from homology"/>
<dbReference type="Proteomes" id="UP001430356">
    <property type="component" value="Unassembled WGS sequence"/>
</dbReference>
<accession>A0AAW0EV47</accession>
<dbReference type="AlphaFoldDB" id="A0AAW0EV47"/>
<keyword evidence="4" id="KW-1185">Reference proteome</keyword>
<evidence type="ECO:0000256" key="1">
    <source>
        <dbReference type="ARBA" id="ARBA00008601"/>
    </source>
</evidence>
<feature type="region of interest" description="Disordered" evidence="2">
    <location>
        <begin position="63"/>
        <end position="96"/>
    </location>
</feature>
<feature type="region of interest" description="Disordered" evidence="2">
    <location>
        <begin position="1"/>
        <end position="38"/>
    </location>
</feature>
<evidence type="ECO:0000313" key="3">
    <source>
        <dbReference type="EMBL" id="KAK7197376.1"/>
    </source>
</evidence>
<evidence type="ECO:0008006" key="5">
    <source>
        <dbReference type="Google" id="ProtNLM"/>
    </source>
</evidence>
<dbReference type="EMBL" id="JAECZO010000103">
    <property type="protein sequence ID" value="KAK7197376.1"/>
    <property type="molecule type" value="Genomic_DNA"/>
</dbReference>
<sequence>MDAEAEARRGAPAEPVVAVGGGDAHSPHPTGEEGAARHRASYTCRRCRALLFAESDVVPHDPLDGAKKTFKYRRGGPSRRDGDGDDDNGSGGSGAISDAAAATATCTSLFLDPDQTPWVVADVHEASVNGAAVEPDTLYCPNPRCRAKLGTQSWTGSQCSCGAWVTPAFRIHARAVDKMLCPAAPAQ</sequence>
<feature type="compositionally biased region" description="Basic residues" evidence="2">
    <location>
        <begin position="68"/>
        <end position="77"/>
    </location>
</feature>
<feature type="compositionally biased region" description="Basic and acidic residues" evidence="2">
    <location>
        <begin position="1"/>
        <end position="11"/>
    </location>
</feature>
<evidence type="ECO:0000256" key="2">
    <source>
        <dbReference type="SAM" id="MobiDB-lite"/>
    </source>
</evidence>
<dbReference type="PANTHER" id="PTHR45848">
    <property type="entry name" value="DUAL SPECIFICITY PROTEIN PHOSPHATASE 12 FAMILY MEMBER"/>
    <property type="match status" value="1"/>
</dbReference>
<comment type="caution">
    <text evidence="3">The sequence shown here is derived from an EMBL/GenBank/DDBJ whole genome shotgun (WGS) entry which is preliminary data.</text>
</comment>
<organism evidence="3 4">
    <name type="scientific">Novymonas esmeraldas</name>
    <dbReference type="NCBI Taxonomy" id="1808958"/>
    <lineage>
        <taxon>Eukaryota</taxon>
        <taxon>Discoba</taxon>
        <taxon>Euglenozoa</taxon>
        <taxon>Kinetoplastea</taxon>
        <taxon>Metakinetoplastina</taxon>
        <taxon>Trypanosomatida</taxon>
        <taxon>Trypanosomatidae</taxon>
        <taxon>Novymonas</taxon>
    </lineage>
</organism>
<evidence type="ECO:0000313" key="4">
    <source>
        <dbReference type="Proteomes" id="UP001430356"/>
    </source>
</evidence>
<comment type="similarity">
    <text evidence="1">Belongs to the protein-tyrosine phosphatase family. Non-receptor class dual specificity subfamily.</text>
</comment>
<name>A0AAW0EV47_9TRYP</name>